<evidence type="ECO:0000313" key="8">
    <source>
        <dbReference type="EnsemblMetazoa" id="XP_003727179"/>
    </source>
</evidence>
<dbReference type="InterPro" id="IPR006904">
    <property type="entry name" value="DUF716"/>
</dbReference>
<keyword evidence="5 7" id="KW-0472">Membrane</keyword>
<dbReference type="Pfam" id="PF04819">
    <property type="entry name" value="DUF716"/>
    <property type="match status" value="1"/>
</dbReference>
<evidence type="ECO:0000256" key="2">
    <source>
        <dbReference type="ARBA" id="ARBA00006948"/>
    </source>
</evidence>
<dbReference type="KEGG" id="spu:100891018"/>
<feature type="transmembrane region" description="Helical" evidence="7">
    <location>
        <begin position="12"/>
        <end position="32"/>
    </location>
</feature>
<evidence type="ECO:0000256" key="1">
    <source>
        <dbReference type="ARBA" id="ARBA00004141"/>
    </source>
</evidence>
<dbReference type="AlphaFoldDB" id="A0A7M7GLG0"/>
<dbReference type="InterPro" id="IPR042127">
    <property type="entry name" value="TMEM45"/>
</dbReference>
<sequence>MGTFLGHILPGTFFFIYGLLYIVKDAFSLSLNSRKKSRPSPRSPGELSPPSEHNQDKDVGLGRSVFHGKLEKGASSTSNGWESFDFESDHEETCLFSREADDAFPPDSEHKLETRDQDLHCDSLEVHDTDGQPKRKCAPLKEWLTNTLIIEGILKIACGIFGAIEELWWGGWYIISPRTGNFTNMNNWQHATMFTYFAVSGVADIVFQTCLKCRPSSPSDRPREKIFLSLAFFVEGLLFFFHTHGREEIDVHIHVLLVIAILVCAIGAGLEPWSYTPASPGVRRMWVTATCVQGTWFWQIAFVLYNPWRDTNTTHEVDDDEVMHNMMMMTTMFTWHVLAVLSITCLIHVIVRYFSKFRCCKN</sequence>
<evidence type="ECO:0000256" key="7">
    <source>
        <dbReference type="SAM" id="Phobius"/>
    </source>
</evidence>
<name>A0A7M7GLG0_STRPU</name>
<evidence type="ECO:0000256" key="4">
    <source>
        <dbReference type="ARBA" id="ARBA00022989"/>
    </source>
</evidence>
<keyword evidence="9" id="KW-1185">Reference proteome</keyword>
<comment type="subcellular location">
    <subcellularLocation>
        <location evidence="1">Membrane</location>
        <topology evidence="1">Multi-pass membrane protein</topology>
    </subcellularLocation>
</comment>
<proteinExistence type="inferred from homology"/>
<keyword evidence="4 7" id="KW-1133">Transmembrane helix</keyword>
<reference evidence="9" key="1">
    <citation type="submission" date="2015-02" db="EMBL/GenBank/DDBJ databases">
        <title>Genome sequencing for Strongylocentrotus purpuratus.</title>
        <authorList>
            <person name="Murali S."/>
            <person name="Liu Y."/>
            <person name="Vee V."/>
            <person name="English A."/>
            <person name="Wang M."/>
            <person name="Skinner E."/>
            <person name="Han Y."/>
            <person name="Muzny D.M."/>
            <person name="Worley K.C."/>
            <person name="Gibbs R.A."/>
        </authorList>
    </citation>
    <scope>NUCLEOTIDE SEQUENCE</scope>
</reference>
<dbReference type="Proteomes" id="UP000007110">
    <property type="component" value="Unassembled WGS sequence"/>
</dbReference>
<evidence type="ECO:0000256" key="3">
    <source>
        <dbReference type="ARBA" id="ARBA00022692"/>
    </source>
</evidence>
<dbReference type="PANTHER" id="PTHR16007:SF15">
    <property type="entry name" value="TRANSMEMBRANE PROTEIN 45B"/>
    <property type="match status" value="1"/>
</dbReference>
<evidence type="ECO:0000256" key="6">
    <source>
        <dbReference type="SAM" id="MobiDB-lite"/>
    </source>
</evidence>
<dbReference type="PANTHER" id="PTHR16007">
    <property type="entry name" value="EPIDIDYMAL MEMBRANE PROTEIN E9-RELATED"/>
    <property type="match status" value="1"/>
</dbReference>
<evidence type="ECO:0000256" key="5">
    <source>
        <dbReference type="ARBA" id="ARBA00023136"/>
    </source>
</evidence>
<dbReference type="EnsemblMetazoa" id="XM_003727131">
    <property type="protein sequence ID" value="XP_003727179"/>
    <property type="gene ID" value="LOC100891018"/>
</dbReference>
<accession>A0A7M7GLG0</accession>
<dbReference type="OrthoDB" id="551896at2759"/>
<dbReference type="GeneID" id="100891018"/>
<feature type="transmembrane region" description="Helical" evidence="7">
    <location>
        <begin position="227"/>
        <end position="245"/>
    </location>
</feature>
<dbReference type="GO" id="GO:0016020">
    <property type="term" value="C:membrane"/>
    <property type="evidence" value="ECO:0007669"/>
    <property type="project" value="UniProtKB-SubCell"/>
</dbReference>
<feature type="transmembrane region" description="Helical" evidence="7">
    <location>
        <begin position="285"/>
        <end position="305"/>
    </location>
</feature>
<dbReference type="OMA" id="NTTHEVD"/>
<organism evidence="8 9">
    <name type="scientific">Strongylocentrotus purpuratus</name>
    <name type="common">Purple sea urchin</name>
    <dbReference type="NCBI Taxonomy" id="7668"/>
    <lineage>
        <taxon>Eukaryota</taxon>
        <taxon>Metazoa</taxon>
        <taxon>Echinodermata</taxon>
        <taxon>Eleutherozoa</taxon>
        <taxon>Echinozoa</taxon>
        <taxon>Echinoidea</taxon>
        <taxon>Euechinoidea</taxon>
        <taxon>Echinacea</taxon>
        <taxon>Camarodonta</taxon>
        <taxon>Echinidea</taxon>
        <taxon>Strongylocentrotidae</taxon>
        <taxon>Strongylocentrotus</taxon>
    </lineage>
</organism>
<protein>
    <recommendedName>
        <fullName evidence="10">Transmembrane protein 45B</fullName>
    </recommendedName>
</protein>
<dbReference type="InParanoid" id="A0A7M7GLG0"/>
<keyword evidence="3 7" id="KW-0812">Transmembrane</keyword>
<comment type="similarity">
    <text evidence="2">Belongs to the TMEM45 family.</text>
</comment>
<feature type="transmembrane region" description="Helical" evidence="7">
    <location>
        <begin position="188"/>
        <end position="207"/>
    </location>
</feature>
<feature type="transmembrane region" description="Helical" evidence="7">
    <location>
        <begin position="333"/>
        <end position="354"/>
    </location>
</feature>
<dbReference type="RefSeq" id="XP_003727179.2">
    <property type="nucleotide sequence ID" value="XM_003727131.3"/>
</dbReference>
<feature type="transmembrane region" description="Helical" evidence="7">
    <location>
        <begin position="143"/>
        <end position="164"/>
    </location>
</feature>
<feature type="transmembrane region" description="Helical" evidence="7">
    <location>
        <begin position="251"/>
        <end position="273"/>
    </location>
</feature>
<evidence type="ECO:0008006" key="10">
    <source>
        <dbReference type="Google" id="ProtNLM"/>
    </source>
</evidence>
<reference evidence="8" key="2">
    <citation type="submission" date="2021-01" db="UniProtKB">
        <authorList>
            <consortium name="EnsemblMetazoa"/>
        </authorList>
    </citation>
    <scope>IDENTIFICATION</scope>
</reference>
<evidence type="ECO:0000313" key="9">
    <source>
        <dbReference type="Proteomes" id="UP000007110"/>
    </source>
</evidence>
<feature type="region of interest" description="Disordered" evidence="6">
    <location>
        <begin position="33"/>
        <end position="60"/>
    </location>
</feature>